<dbReference type="SUPFAM" id="SSF46767">
    <property type="entry name" value="Methylated DNA-protein cysteine methyltransferase, C-terminal domain"/>
    <property type="match status" value="1"/>
</dbReference>
<evidence type="ECO:0000256" key="2">
    <source>
        <dbReference type="ARBA" id="ARBA00008711"/>
    </source>
</evidence>
<organism evidence="12">
    <name type="scientific">Cyprideis torosa</name>
    <dbReference type="NCBI Taxonomy" id="163714"/>
    <lineage>
        <taxon>Eukaryota</taxon>
        <taxon>Metazoa</taxon>
        <taxon>Ecdysozoa</taxon>
        <taxon>Arthropoda</taxon>
        <taxon>Crustacea</taxon>
        <taxon>Oligostraca</taxon>
        <taxon>Ostracoda</taxon>
        <taxon>Podocopa</taxon>
        <taxon>Podocopida</taxon>
        <taxon>Cytherocopina</taxon>
        <taxon>Cytheroidea</taxon>
        <taxon>Cytherideidae</taxon>
        <taxon>Cyprideis</taxon>
    </lineage>
</organism>
<dbReference type="InterPro" id="IPR036631">
    <property type="entry name" value="MGMT_N_sf"/>
</dbReference>
<evidence type="ECO:0000256" key="10">
    <source>
        <dbReference type="ARBA" id="ARBA00031621"/>
    </source>
</evidence>
<comment type="similarity">
    <text evidence="2">Belongs to the MGMT family.</text>
</comment>
<evidence type="ECO:0000313" key="12">
    <source>
        <dbReference type="EMBL" id="CAD7239852.1"/>
    </source>
</evidence>
<dbReference type="GO" id="GO:0006281">
    <property type="term" value="P:DNA repair"/>
    <property type="evidence" value="ECO:0007669"/>
    <property type="project" value="UniProtKB-KW"/>
</dbReference>
<proteinExistence type="inferred from homology"/>
<evidence type="ECO:0000256" key="11">
    <source>
        <dbReference type="ARBA" id="ARBA00049348"/>
    </source>
</evidence>
<dbReference type="EMBL" id="OB744495">
    <property type="protein sequence ID" value="CAD7239852.1"/>
    <property type="molecule type" value="Genomic_DNA"/>
</dbReference>
<dbReference type="PANTHER" id="PTHR10815">
    <property type="entry name" value="METHYLATED-DNA--PROTEIN-CYSTEINE METHYLTRANSFERASE"/>
    <property type="match status" value="1"/>
</dbReference>
<comment type="catalytic activity">
    <reaction evidence="11">
        <text>a 6-O-methyl-2'-deoxyguanosine in DNA + L-cysteinyl-[protein] = S-methyl-L-cysteinyl-[protein] + a 2'-deoxyguanosine in DNA</text>
        <dbReference type="Rhea" id="RHEA:24000"/>
        <dbReference type="Rhea" id="RHEA-COMP:10131"/>
        <dbReference type="Rhea" id="RHEA-COMP:10132"/>
        <dbReference type="Rhea" id="RHEA-COMP:11367"/>
        <dbReference type="Rhea" id="RHEA-COMP:11368"/>
        <dbReference type="ChEBI" id="CHEBI:29950"/>
        <dbReference type="ChEBI" id="CHEBI:82612"/>
        <dbReference type="ChEBI" id="CHEBI:85445"/>
        <dbReference type="ChEBI" id="CHEBI:85448"/>
        <dbReference type="EC" id="2.1.1.63"/>
    </reaction>
</comment>
<accession>A0A7R8ZZ49</accession>
<dbReference type="FunFam" id="1.10.10.10:FF:000214">
    <property type="entry name" value="Methylated-DNA--protein-cysteine methyltransferase"/>
    <property type="match status" value="1"/>
</dbReference>
<evidence type="ECO:0000256" key="6">
    <source>
        <dbReference type="ARBA" id="ARBA00022679"/>
    </source>
</evidence>
<comment type="catalytic activity">
    <reaction evidence="1">
        <text>a 4-O-methyl-thymidine in DNA + L-cysteinyl-[protein] = a thymidine in DNA + S-methyl-L-cysteinyl-[protein]</text>
        <dbReference type="Rhea" id="RHEA:53428"/>
        <dbReference type="Rhea" id="RHEA-COMP:10131"/>
        <dbReference type="Rhea" id="RHEA-COMP:10132"/>
        <dbReference type="Rhea" id="RHEA-COMP:13555"/>
        <dbReference type="Rhea" id="RHEA-COMP:13556"/>
        <dbReference type="ChEBI" id="CHEBI:29950"/>
        <dbReference type="ChEBI" id="CHEBI:82612"/>
        <dbReference type="ChEBI" id="CHEBI:137386"/>
        <dbReference type="ChEBI" id="CHEBI:137387"/>
        <dbReference type="EC" id="2.1.1.63"/>
    </reaction>
</comment>
<dbReference type="PANTHER" id="PTHR10815:SF13">
    <property type="entry name" value="METHYLATED-DNA--PROTEIN-CYSTEINE METHYLTRANSFERASE"/>
    <property type="match status" value="1"/>
</dbReference>
<dbReference type="OrthoDB" id="1907495at2759"/>
<keyword evidence="8" id="KW-0234">DNA repair</keyword>
<keyword evidence="7" id="KW-0227">DNA damage</keyword>
<dbReference type="SUPFAM" id="SSF53155">
    <property type="entry name" value="Methylated DNA-protein cysteine methyltransferase domain"/>
    <property type="match status" value="1"/>
</dbReference>
<evidence type="ECO:0000256" key="5">
    <source>
        <dbReference type="ARBA" id="ARBA00022603"/>
    </source>
</evidence>
<dbReference type="Gene3D" id="3.30.160.70">
    <property type="entry name" value="Methylated DNA-protein cysteine methyltransferase domain"/>
    <property type="match status" value="1"/>
</dbReference>
<dbReference type="EC" id="2.1.1.63" evidence="3"/>
<evidence type="ECO:0000256" key="8">
    <source>
        <dbReference type="ARBA" id="ARBA00023204"/>
    </source>
</evidence>
<keyword evidence="6" id="KW-0808">Transferase</keyword>
<dbReference type="PROSITE" id="PS00374">
    <property type="entry name" value="MGMT"/>
    <property type="match status" value="1"/>
</dbReference>
<protein>
    <recommendedName>
        <fullName evidence="4">Methylated-DNA--protein-cysteine methyltransferase</fullName>
        <ecNumber evidence="3">2.1.1.63</ecNumber>
    </recommendedName>
    <alternativeName>
        <fullName evidence="9">6-O-methylguanine-DNA methyltransferase</fullName>
    </alternativeName>
    <alternativeName>
        <fullName evidence="10">O-6-methylguanine-DNA-alkyltransferase</fullName>
    </alternativeName>
</protein>
<evidence type="ECO:0000256" key="4">
    <source>
        <dbReference type="ARBA" id="ARBA00015377"/>
    </source>
</evidence>
<dbReference type="InterPro" id="IPR036217">
    <property type="entry name" value="MethylDNA_cys_MeTrfase_DNAb"/>
</dbReference>
<evidence type="ECO:0000256" key="1">
    <source>
        <dbReference type="ARBA" id="ARBA00001286"/>
    </source>
</evidence>
<evidence type="ECO:0000256" key="9">
    <source>
        <dbReference type="ARBA" id="ARBA00030795"/>
    </source>
</evidence>
<evidence type="ECO:0000256" key="3">
    <source>
        <dbReference type="ARBA" id="ARBA00011918"/>
    </source>
</evidence>
<reference evidence="12" key="1">
    <citation type="submission" date="2020-11" db="EMBL/GenBank/DDBJ databases">
        <authorList>
            <person name="Tran Van P."/>
        </authorList>
    </citation>
    <scope>NUCLEOTIDE SEQUENCE</scope>
</reference>
<keyword evidence="5" id="KW-0489">Methyltransferase</keyword>
<gene>
    <name evidence="12" type="ORF">CTOB1V02_LOCUS17667</name>
</gene>
<name>A0A7R8ZZ49_9CRUS</name>
<dbReference type="AlphaFoldDB" id="A0A7R8ZZ49"/>
<dbReference type="GO" id="GO:0003908">
    <property type="term" value="F:methylated-DNA-[protein]-cysteine S-methyltransferase activity"/>
    <property type="evidence" value="ECO:0007669"/>
    <property type="project" value="UniProtKB-EC"/>
</dbReference>
<dbReference type="CDD" id="cd06445">
    <property type="entry name" value="ATase"/>
    <property type="match status" value="1"/>
</dbReference>
<dbReference type="Pfam" id="PF01035">
    <property type="entry name" value="DNA_binding_1"/>
    <property type="match status" value="1"/>
</dbReference>
<dbReference type="InterPro" id="IPR014048">
    <property type="entry name" value="MethylDNA_cys_MeTrfase_DNA-bd"/>
</dbReference>
<dbReference type="InterPro" id="IPR001497">
    <property type="entry name" value="MethylDNA_cys_MeTrfase_AS"/>
</dbReference>
<dbReference type="InterPro" id="IPR036388">
    <property type="entry name" value="WH-like_DNA-bd_sf"/>
</dbReference>
<sequence>MAETPFGQAQIAFAERGICHLTFTELPAQECEQRFCEQWPQAVLRHRPRQAAALLKEIFTPDAPSQPLKLWVSGSNFQIQVWRALLQIPVGGMASYRRVATMIDNPKASRAVGSAVAKNRIAFLIPCHRVLRGNGEAGEYHWGQERKSAMLGWEAAVANEGRS</sequence>
<dbReference type="GO" id="GO:0032259">
    <property type="term" value="P:methylation"/>
    <property type="evidence" value="ECO:0007669"/>
    <property type="project" value="UniProtKB-KW"/>
</dbReference>
<dbReference type="NCBIfam" id="TIGR00589">
    <property type="entry name" value="ogt"/>
    <property type="match status" value="1"/>
</dbReference>
<dbReference type="Gene3D" id="1.10.10.10">
    <property type="entry name" value="Winged helix-like DNA-binding domain superfamily/Winged helix DNA-binding domain"/>
    <property type="match status" value="1"/>
</dbReference>
<evidence type="ECO:0000256" key="7">
    <source>
        <dbReference type="ARBA" id="ARBA00022763"/>
    </source>
</evidence>